<organism evidence="1 2">
    <name type="scientific">Jatropha curcas</name>
    <name type="common">Barbados nut</name>
    <dbReference type="NCBI Taxonomy" id="180498"/>
    <lineage>
        <taxon>Eukaryota</taxon>
        <taxon>Viridiplantae</taxon>
        <taxon>Streptophyta</taxon>
        <taxon>Embryophyta</taxon>
        <taxon>Tracheophyta</taxon>
        <taxon>Spermatophyta</taxon>
        <taxon>Magnoliopsida</taxon>
        <taxon>eudicotyledons</taxon>
        <taxon>Gunneridae</taxon>
        <taxon>Pentapetalae</taxon>
        <taxon>rosids</taxon>
        <taxon>fabids</taxon>
        <taxon>Malpighiales</taxon>
        <taxon>Euphorbiaceae</taxon>
        <taxon>Crotonoideae</taxon>
        <taxon>Jatropheae</taxon>
        <taxon>Jatropha</taxon>
    </lineage>
</organism>
<gene>
    <name evidence="1" type="ORF">JCGZ_06361</name>
</gene>
<reference evidence="1 2" key="1">
    <citation type="journal article" date="2014" name="PLoS ONE">
        <title>Global Analysis of Gene Expression Profiles in Physic Nut (Jatropha curcas L.) Seedlings Exposed to Salt Stress.</title>
        <authorList>
            <person name="Zhang L."/>
            <person name="Zhang C."/>
            <person name="Wu P."/>
            <person name="Chen Y."/>
            <person name="Li M."/>
            <person name="Jiang H."/>
            <person name="Wu G."/>
        </authorList>
    </citation>
    <scope>NUCLEOTIDE SEQUENCE [LARGE SCALE GENOMIC DNA]</scope>
    <source>
        <strain evidence="2">cv. GZQX0401</strain>
        <tissue evidence="1">Young leaves</tissue>
    </source>
</reference>
<evidence type="ECO:0000313" key="2">
    <source>
        <dbReference type="Proteomes" id="UP000027138"/>
    </source>
</evidence>
<dbReference type="Proteomes" id="UP000027138">
    <property type="component" value="Unassembled WGS sequence"/>
</dbReference>
<proteinExistence type="predicted"/>
<dbReference type="AlphaFoldDB" id="A0A067L175"/>
<name>A0A067L175_JATCU</name>
<protein>
    <submittedName>
        <fullName evidence="1">Uncharacterized protein</fullName>
    </submittedName>
</protein>
<dbReference type="EMBL" id="KK914377">
    <property type="protein sequence ID" value="KDP37854.1"/>
    <property type="molecule type" value="Genomic_DNA"/>
</dbReference>
<sequence>MARASFGLLETSTVVLYLGTGVLRLPEASTGVLCLVRACLDFQRLARVDYGGSTGVLLPACRIASPSRGEHERARIWHGRASP</sequence>
<evidence type="ECO:0000313" key="1">
    <source>
        <dbReference type="EMBL" id="KDP37854.1"/>
    </source>
</evidence>
<accession>A0A067L175</accession>
<keyword evidence="2" id="KW-1185">Reference proteome</keyword>